<reference evidence="1 2" key="1">
    <citation type="submission" date="2017-03" db="EMBL/GenBank/DDBJ databases">
        <title>Genome sequence of Sphingomonas mucosissima DSM 17494.</title>
        <authorList>
            <person name="Poehlein A."/>
            <person name="Wuebbeler J.H."/>
            <person name="Steinbuechel A."/>
            <person name="Daniel R."/>
        </authorList>
    </citation>
    <scope>NUCLEOTIDE SEQUENCE [LARGE SCALE GENOMIC DNA]</scope>
    <source>
        <strain evidence="1 2">DSM 17494</strain>
    </source>
</reference>
<organism evidence="1 2">
    <name type="scientific">Sphingomonas mucosissima</name>
    <dbReference type="NCBI Taxonomy" id="370959"/>
    <lineage>
        <taxon>Bacteria</taxon>
        <taxon>Pseudomonadati</taxon>
        <taxon>Pseudomonadota</taxon>
        <taxon>Alphaproteobacteria</taxon>
        <taxon>Sphingomonadales</taxon>
        <taxon>Sphingomonadaceae</taxon>
        <taxon>Sphingomonas</taxon>
    </lineage>
</organism>
<dbReference type="EMBL" id="NBBJ01000007">
    <property type="protein sequence ID" value="OWK28019.1"/>
    <property type="molecule type" value="Genomic_DNA"/>
</dbReference>
<comment type="caution">
    <text evidence="1">The sequence shown here is derived from an EMBL/GenBank/DDBJ whole genome shotgun (WGS) entry which is preliminary data.</text>
</comment>
<dbReference type="RefSeq" id="WP_169715749.1">
    <property type="nucleotide sequence ID" value="NZ_NBBJ01000007.1"/>
</dbReference>
<evidence type="ECO:0000313" key="1">
    <source>
        <dbReference type="EMBL" id="OWK28019.1"/>
    </source>
</evidence>
<evidence type="ECO:0000313" key="2">
    <source>
        <dbReference type="Proteomes" id="UP000197783"/>
    </source>
</evidence>
<dbReference type="Proteomes" id="UP000197783">
    <property type="component" value="Unassembled WGS sequence"/>
</dbReference>
<name>A0A245ZE79_9SPHN</name>
<sequence length="55" mass="6194">MSSGEVLTAPQDDETLAFHARQQAEHFITEGVSRWFDNLSEAVADYAFVMDSERS</sequence>
<dbReference type="AlphaFoldDB" id="A0A245ZE79"/>
<accession>A0A245ZE79</accession>
<proteinExistence type="predicted"/>
<keyword evidence="2" id="KW-1185">Reference proteome</keyword>
<protein>
    <submittedName>
        <fullName evidence="1">Uncharacterized protein</fullName>
    </submittedName>
</protein>
<gene>
    <name evidence="1" type="ORF">SPMU_32640</name>
</gene>